<feature type="compositionally biased region" description="Polar residues" evidence="3">
    <location>
        <begin position="551"/>
        <end position="561"/>
    </location>
</feature>
<feature type="compositionally biased region" description="Polar residues" evidence="3">
    <location>
        <begin position="506"/>
        <end position="516"/>
    </location>
</feature>
<dbReference type="Proteomes" id="UP000734854">
    <property type="component" value="Unassembled WGS sequence"/>
</dbReference>
<dbReference type="PANTHER" id="PTHR23160">
    <property type="entry name" value="SYNAPTONEMAL COMPLEX PROTEIN-RELATED"/>
    <property type="match status" value="1"/>
</dbReference>
<feature type="signal peptide" evidence="4">
    <location>
        <begin position="1"/>
        <end position="18"/>
    </location>
</feature>
<gene>
    <name evidence="5" type="ORF">ZIOFF_055065</name>
</gene>
<reference evidence="5 6" key="1">
    <citation type="submission" date="2020-08" db="EMBL/GenBank/DDBJ databases">
        <title>Plant Genome Project.</title>
        <authorList>
            <person name="Zhang R.-G."/>
        </authorList>
    </citation>
    <scope>NUCLEOTIDE SEQUENCE [LARGE SCALE GENOMIC DNA]</scope>
    <source>
        <tissue evidence="5">Rhizome</tissue>
    </source>
</reference>
<feature type="compositionally biased region" description="Polar residues" evidence="3">
    <location>
        <begin position="64"/>
        <end position="74"/>
    </location>
</feature>
<feature type="region of interest" description="Disordered" evidence="3">
    <location>
        <begin position="20"/>
        <end position="84"/>
    </location>
</feature>
<sequence length="590" mass="66658">MGLGLDFILILLSGSTRAQGDLKVGRLNRNGSTKSDSQPLEKQSSSPLPKPRGSVDRPTKSFESKVSSKNSTGPPSKPSLQGKLEAVEVELKKETVARMRAEEILAIERGRIEELQIKHEQDASSLSCMAEELHRVKEELRGAKVEKEMILREVDDAKRAAKVHEAKAELAPIEACDQKASHESELEAEIGMLKSELERAKIAEEKLVHMESLIEKLQIEATDARNGESNVCALVERLKAELEEAYQSEKSASDSLADMMVKLEESKSLFEDAELEISILRARISTLEIESARQKIDLEESNRQLELAQQDALNIGKTVELLKLELQRLEEEKLEVANVEKVASLRIESLAEENDKLTAELELSKDEGEKANKAMECLALEFKALSMEAREREERLLRMQTEIEESNKEIDRLSRALQNTKELYEVMLDEARYEFVCLQKRCKDEQSFIGTIRKLEEEIASLKAKHEKNESIGDVELANSCPDKEEPSKNENLEPSETLLDDENEVQSSGVSNTEVEYTEEDRYQEGLTDNGLGLQRQLEEETVDDDLDSKMNSDSVTHTNGTERHKLQRKKKRALVLYNFGNLLRKGNH</sequence>
<dbReference type="GO" id="GO:0007131">
    <property type="term" value="P:reciprocal meiotic recombination"/>
    <property type="evidence" value="ECO:0007669"/>
    <property type="project" value="TreeGrafter"/>
</dbReference>
<comment type="caution">
    <text evidence="5">The sequence shown here is derived from an EMBL/GenBank/DDBJ whole genome shotgun (WGS) entry which is preliminary data.</text>
</comment>
<evidence type="ECO:0000256" key="2">
    <source>
        <dbReference type="SAM" id="Coils"/>
    </source>
</evidence>
<feature type="compositionally biased region" description="Basic and acidic residues" evidence="3">
    <location>
        <begin position="482"/>
        <end position="492"/>
    </location>
</feature>
<evidence type="ECO:0000256" key="1">
    <source>
        <dbReference type="ARBA" id="ARBA00023054"/>
    </source>
</evidence>
<evidence type="ECO:0000256" key="3">
    <source>
        <dbReference type="SAM" id="MobiDB-lite"/>
    </source>
</evidence>
<feature type="compositionally biased region" description="Basic and acidic residues" evidence="3">
    <location>
        <begin position="53"/>
        <end position="63"/>
    </location>
</feature>
<evidence type="ECO:0000256" key="4">
    <source>
        <dbReference type="SAM" id="SignalP"/>
    </source>
</evidence>
<accession>A0A8J5FEG6</accession>
<dbReference type="AlphaFoldDB" id="A0A8J5FEG6"/>
<protein>
    <recommendedName>
        <fullName evidence="7">WEB family protein</fullName>
    </recommendedName>
</protein>
<proteinExistence type="predicted"/>
<keyword evidence="1 2" id="KW-0175">Coiled coil</keyword>
<keyword evidence="6" id="KW-1185">Reference proteome</keyword>
<dbReference type="PANTHER" id="PTHR23160:SF20">
    <property type="entry name" value="OS02G0439200 PROTEIN"/>
    <property type="match status" value="1"/>
</dbReference>
<evidence type="ECO:0000313" key="5">
    <source>
        <dbReference type="EMBL" id="KAG6486489.1"/>
    </source>
</evidence>
<dbReference type="EMBL" id="JACMSC010000015">
    <property type="protein sequence ID" value="KAG6486489.1"/>
    <property type="molecule type" value="Genomic_DNA"/>
</dbReference>
<feature type="chain" id="PRO_5035222021" description="WEB family protein" evidence="4">
    <location>
        <begin position="19"/>
        <end position="590"/>
    </location>
</feature>
<feature type="coiled-coil region" evidence="2">
    <location>
        <begin position="126"/>
        <end position="472"/>
    </location>
</feature>
<evidence type="ECO:0008006" key="7">
    <source>
        <dbReference type="Google" id="ProtNLM"/>
    </source>
</evidence>
<organism evidence="5 6">
    <name type="scientific">Zingiber officinale</name>
    <name type="common">Ginger</name>
    <name type="synonym">Amomum zingiber</name>
    <dbReference type="NCBI Taxonomy" id="94328"/>
    <lineage>
        <taxon>Eukaryota</taxon>
        <taxon>Viridiplantae</taxon>
        <taxon>Streptophyta</taxon>
        <taxon>Embryophyta</taxon>
        <taxon>Tracheophyta</taxon>
        <taxon>Spermatophyta</taxon>
        <taxon>Magnoliopsida</taxon>
        <taxon>Liliopsida</taxon>
        <taxon>Zingiberales</taxon>
        <taxon>Zingiberaceae</taxon>
        <taxon>Zingiber</taxon>
    </lineage>
</organism>
<name>A0A8J5FEG6_ZINOF</name>
<evidence type="ECO:0000313" key="6">
    <source>
        <dbReference type="Proteomes" id="UP000734854"/>
    </source>
</evidence>
<keyword evidence="4" id="KW-0732">Signal</keyword>
<feature type="compositionally biased region" description="Polar residues" evidence="3">
    <location>
        <begin position="29"/>
        <end position="47"/>
    </location>
</feature>
<feature type="region of interest" description="Disordered" evidence="3">
    <location>
        <begin position="473"/>
        <end position="571"/>
    </location>
</feature>